<proteinExistence type="predicted"/>
<dbReference type="Proteomes" id="UP000254573">
    <property type="component" value="Unassembled WGS sequence"/>
</dbReference>
<feature type="transmembrane region" description="Helical" evidence="1">
    <location>
        <begin position="274"/>
        <end position="290"/>
    </location>
</feature>
<keyword evidence="1" id="KW-1133">Transmembrane helix</keyword>
<keyword evidence="1" id="KW-0472">Membrane</keyword>
<name>A0A378YDB6_9BURK</name>
<dbReference type="OrthoDB" id="4080816at2"/>
<keyword evidence="1" id="KW-0812">Transmembrane</keyword>
<reference evidence="2 3" key="1">
    <citation type="submission" date="2018-06" db="EMBL/GenBank/DDBJ databases">
        <authorList>
            <consortium name="Pathogen Informatics"/>
            <person name="Doyle S."/>
        </authorList>
    </citation>
    <scope>NUCLEOTIDE SEQUENCE [LARGE SCALE GENOMIC DNA]</scope>
    <source>
        <strain evidence="2 3">NCTC13160</strain>
    </source>
</reference>
<gene>
    <name evidence="2" type="ORF">NCTC13160_00359</name>
</gene>
<evidence type="ECO:0000313" key="2">
    <source>
        <dbReference type="EMBL" id="SUA74530.1"/>
    </source>
</evidence>
<evidence type="ECO:0000313" key="3">
    <source>
        <dbReference type="Proteomes" id="UP000254573"/>
    </source>
</evidence>
<dbReference type="AlphaFoldDB" id="A0A378YDB6"/>
<accession>A0A378YDB6</accession>
<sequence>MSHPVFLESPPWPRMPEGRKGELKPYFAAGGPSLEANACLPLFWRTLFSVEDVHFAHVIDDFDPEDEAIELEEFLESVPPDERDATYPYLVTTKALALERTARRREALVALLGERYRLIHDAFVDYIRTAYGPFVLVRTSGLPDVTDATGWLTDQLERMGALEHGTPIDAGLARDVEEARRASDGNAVWLTTGVGDPRAEVNPWPSPRLVEAFPACAPRPRGTARGSTDAPKAGGKYTYRDQTSLDKTLEWLAILLFGVSAAATWVLTHSLWKAVLATVLITAVMVWLMLRVRRVG</sequence>
<protein>
    <submittedName>
        <fullName evidence="2">Uncharacterized protein</fullName>
    </submittedName>
</protein>
<dbReference type="RefSeq" id="WP_147291563.1">
    <property type="nucleotide sequence ID" value="NZ_CP009553.3"/>
</dbReference>
<feature type="transmembrane region" description="Helical" evidence="1">
    <location>
        <begin position="249"/>
        <end position="268"/>
    </location>
</feature>
<evidence type="ECO:0000256" key="1">
    <source>
        <dbReference type="SAM" id="Phobius"/>
    </source>
</evidence>
<organism evidence="2 3">
    <name type="scientific">Pandoraea pnomenusa</name>
    <dbReference type="NCBI Taxonomy" id="93220"/>
    <lineage>
        <taxon>Bacteria</taxon>
        <taxon>Pseudomonadati</taxon>
        <taxon>Pseudomonadota</taxon>
        <taxon>Betaproteobacteria</taxon>
        <taxon>Burkholderiales</taxon>
        <taxon>Burkholderiaceae</taxon>
        <taxon>Pandoraea</taxon>
    </lineage>
</organism>
<dbReference type="EMBL" id="UGSG01000001">
    <property type="protein sequence ID" value="SUA74530.1"/>
    <property type="molecule type" value="Genomic_DNA"/>
</dbReference>